<proteinExistence type="predicted"/>
<dbReference type="KEGG" id="hbv:ABIV_0934"/>
<keyword evidence="4" id="KW-1185">Reference proteome</keyword>
<dbReference type="EMBL" id="CP031217">
    <property type="protein sequence ID" value="AXH11941.1"/>
    <property type="molecule type" value="Genomic_DNA"/>
</dbReference>
<name>A0AAX2AB47_9BACT</name>
<dbReference type="Proteomes" id="UP000253850">
    <property type="component" value="Chromosome"/>
</dbReference>
<dbReference type="RefSeq" id="WP_114838796.1">
    <property type="nucleotide sequence ID" value="NZ_CP031217.1"/>
</dbReference>
<evidence type="ECO:0000313" key="3">
    <source>
        <dbReference type="Proteomes" id="UP000253850"/>
    </source>
</evidence>
<evidence type="ECO:0000313" key="2">
    <source>
        <dbReference type="EMBL" id="RXK11060.1"/>
    </source>
</evidence>
<reference evidence="2 4" key="1">
    <citation type="submission" date="2017-10" db="EMBL/GenBank/DDBJ databases">
        <title>Genomics of the genus Arcobacter.</title>
        <authorList>
            <person name="Perez-Cataluna A."/>
            <person name="Figueras M.J."/>
        </authorList>
    </citation>
    <scope>NUCLEOTIDE SEQUENCE [LARGE SCALE GENOMIC DNA]</scope>
    <source>
        <strain evidence="2 4">CECT 7835</strain>
    </source>
</reference>
<dbReference type="EMBL" id="PDKM01000001">
    <property type="protein sequence ID" value="RXK11060.1"/>
    <property type="molecule type" value="Genomic_DNA"/>
</dbReference>
<evidence type="ECO:0000313" key="4">
    <source>
        <dbReference type="Proteomes" id="UP000289193"/>
    </source>
</evidence>
<dbReference type="AlphaFoldDB" id="A0AAX2AB47"/>
<accession>A0AAX2AB47</accession>
<sequence length="228" mass="26365">MNFFEEWVELDLNPVISFSSSGKLLFSNHEAQFLFNRIKQKELFDLTLKYAPKTFGVETTYIDLSIENYTFYAITVKYDNEDEIHMKLYKSAMVKKDSQLSTKNTNITNIFTLVDLAISSKKIKSKSKFLKNYDPSIPEFKINAKEFIKTLNLIYDAFIDSEILTTSVILKIGEYIKIDGKKYSIISVEISSSNEIDLDSFNYEDENASFILTILKDRISIDLPLITK</sequence>
<reference evidence="1 3" key="2">
    <citation type="submission" date="2018-07" db="EMBL/GenBank/DDBJ databases">
        <title>Complete genome of the Arcobacter bivalviorum type strain LMG 26154.</title>
        <authorList>
            <person name="Miller W.G."/>
            <person name="Yee E."/>
            <person name="Bono J.L."/>
        </authorList>
    </citation>
    <scope>NUCLEOTIDE SEQUENCE [LARGE SCALE GENOMIC DNA]</scope>
    <source>
        <strain evidence="1 3">LMG 26154</strain>
    </source>
</reference>
<gene>
    <name evidence="1" type="ORF">ABIV_0934</name>
    <name evidence="2" type="ORF">CRV05_01450</name>
</gene>
<protein>
    <submittedName>
        <fullName evidence="2">Uncharacterized protein</fullName>
    </submittedName>
</protein>
<organism evidence="2 4">
    <name type="scientific">Halarcobacter bivalviorum</name>
    <dbReference type="NCBI Taxonomy" id="663364"/>
    <lineage>
        <taxon>Bacteria</taxon>
        <taxon>Pseudomonadati</taxon>
        <taxon>Campylobacterota</taxon>
        <taxon>Epsilonproteobacteria</taxon>
        <taxon>Campylobacterales</taxon>
        <taxon>Arcobacteraceae</taxon>
        <taxon>Halarcobacter</taxon>
    </lineage>
</organism>
<evidence type="ECO:0000313" key="1">
    <source>
        <dbReference type="EMBL" id="AXH11941.1"/>
    </source>
</evidence>
<dbReference type="Proteomes" id="UP000289193">
    <property type="component" value="Unassembled WGS sequence"/>
</dbReference>